<dbReference type="EMBL" id="JAQIFT010000007">
    <property type="protein sequence ID" value="MDA3730089.1"/>
    <property type="molecule type" value="Genomic_DNA"/>
</dbReference>
<evidence type="ECO:0000313" key="1">
    <source>
        <dbReference type="EMBL" id="MDA3730089.1"/>
    </source>
</evidence>
<accession>A0AA42DJI3</accession>
<proteinExistence type="predicted"/>
<reference evidence="1" key="1">
    <citation type="journal article" date="2023" name="Int. J. Syst. Evol. Microbiol.">
        <title>&lt;i&gt;Holtiella tumoricola&lt;/i&gt; gen. nov. sp. nov., isolated from a human clinical sample.</title>
        <authorList>
            <person name="Allen-Vercoe E."/>
            <person name="Daigneault M.C."/>
            <person name="Vancuren S.J."/>
            <person name="Cochrane K."/>
            <person name="O'Neal L.L."/>
            <person name="Sankaranarayanan K."/>
            <person name="Lawson P.A."/>
        </authorList>
    </citation>
    <scope>NUCLEOTIDE SEQUENCE</scope>
    <source>
        <strain evidence="1">CC70A</strain>
    </source>
</reference>
<organism evidence="1 2">
    <name type="scientific">Holtiella tumoricola</name>
    <dbReference type="NCBI Taxonomy" id="3018743"/>
    <lineage>
        <taxon>Bacteria</taxon>
        <taxon>Bacillati</taxon>
        <taxon>Bacillota</taxon>
        <taxon>Clostridia</taxon>
        <taxon>Lachnospirales</taxon>
        <taxon>Cellulosilyticaceae</taxon>
        <taxon>Holtiella</taxon>
    </lineage>
</organism>
<name>A0AA42DJI3_9FIRM</name>
<sequence>MAPVVFDECGINLCRVFSIDDLVDACEGPTNRTTDIVFDGLTTLDLKNANTIQVKVVDIDFNFICPETCRYSEIKPSKNTPNLSRVVLRDIDVTFVVSIMDSTCKVCKEGMMTLRYLPGENCPGYSEDTNPSNIAFDLYTPYGISYAPENPAGCNKLVPTINYIGFVENQHCQNCNCPEPHHVFREFEANNSLRQGISAQGLAKVIGKDDDCMAIGLTMYFKVVYFVQYKFHHEGLCVPPKFLAVNSTEVSSCKEFCDGDLLEPCIQPLNVGERPKCLEQGCGCTPRRPEPRN</sequence>
<dbReference type="AlphaFoldDB" id="A0AA42DJI3"/>
<comment type="caution">
    <text evidence="1">The sequence shown here is derived from an EMBL/GenBank/DDBJ whole genome shotgun (WGS) entry which is preliminary data.</text>
</comment>
<dbReference type="Proteomes" id="UP001169242">
    <property type="component" value="Unassembled WGS sequence"/>
</dbReference>
<keyword evidence="2" id="KW-1185">Reference proteome</keyword>
<dbReference type="RefSeq" id="WP_271010827.1">
    <property type="nucleotide sequence ID" value="NZ_JAQIFT010000007.1"/>
</dbReference>
<protein>
    <submittedName>
        <fullName evidence="1">Uncharacterized protein</fullName>
    </submittedName>
</protein>
<evidence type="ECO:0000313" key="2">
    <source>
        <dbReference type="Proteomes" id="UP001169242"/>
    </source>
</evidence>
<gene>
    <name evidence="1" type="ORF">PBV87_00990</name>
</gene>